<keyword evidence="1" id="KW-0238">DNA-binding</keyword>
<dbReference type="GO" id="GO:0000150">
    <property type="term" value="F:DNA strand exchange activity"/>
    <property type="evidence" value="ECO:0007669"/>
    <property type="project" value="InterPro"/>
</dbReference>
<keyword evidence="2" id="KW-0233">DNA recombination</keyword>
<sequence length="661" mass="74967">MPDGKVKCYSYIRWSSEQQSSGTTLERQLHTARRIAAENGLELVELIDKGISAFKGKNQKEGALGAFIEAVESKAIPSDSWLVVENLDRLSRENIITAQQLFMRLIGLGVTVVTGMDNRIYTRESINSNPTELMVSILYFARAHEESKTKSKRTYGNAQAIIRKYEAGERSPEGYAYAIKSVGNNMWWSDCSDGTVKPHPIYYPIAQEIVGLILKGWGSYKIVGYLNERYPVPPQNKKDVWSYNLVANFHKRRALFGEKTLEVDGQTYVLPDYYPALIDEDIFYRMAHIKKDKISKSTAIVFKPLVSGLNILKCGDCGGNMYAFAHRQKSLRYICGTGQANRGCRAWSFNATWIEDSLLRLAANHVFRPIDMGTDFDVEEKALREKLLDRQKQLGRLVDAISEGAAPASIVKRIGVMEQDVDKLKREIEIAALNKQMQTKETVEWDVVDETALDFSQDEIRENLRFRISNAVEKIVCHQVKQRHVFFQITFINGKSIMAYRTPQALAFDGGAWVKLGDYFGAKVPVSEQETAVFGMVENEQPFVDEMEAFDEFAEYAISPSEFSGYDGYRYAGLYDVSIEIVKAYENGATFKELEADILRVQHLAEWADGVKDAPKIIEDQYQVLKHPDPKKVVKKPKPEIYYVEGAVFRSEIVPVWQKGA</sequence>
<evidence type="ECO:0000256" key="3">
    <source>
        <dbReference type="SAM" id="Coils"/>
    </source>
</evidence>
<dbReference type="EMBL" id="LT629785">
    <property type="protein sequence ID" value="SDU21766.1"/>
    <property type="molecule type" value="Genomic_DNA"/>
</dbReference>
<dbReference type="Pfam" id="PF00239">
    <property type="entry name" value="Resolvase"/>
    <property type="match status" value="1"/>
</dbReference>
<dbReference type="CDD" id="cd00338">
    <property type="entry name" value="Ser_Recombinase"/>
    <property type="match status" value="1"/>
</dbReference>
<keyword evidence="6" id="KW-1185">Reference proteome</keyword>
<organism evidence="5 6">
    <name type="scientific">Pseudomonas pohangensis</name>
    <dbReference type="NCBI Taxonomy" id="364197"/>
    <lineage>
        <taxon>Bacteria</taxon>
        <taxon>Pseudomonadati</taxon>
        <taxon>Pseudomonadota</taxon>
        <taxon>Gammaproteobacteria</taxon>
        <taxon>Pseudomonadales</taxon>
        <taxon>Pseudomonadaceae</taxon>
        <taxon>Pseudomonas</taxon>
    </lineage>
</organism>
<dbReference type="OrthoDB" id="9791494at2"/>
<evidence type="ECO:0000256" key="1">
    <source>
        <dbReference type="ARBA" id="ARBA00023125"/>
    </source>
</evidence>
<dbReference type="RefSeq" id="WP_090195673.1">
    <property type="nucleotide sequence ID" value="NZ_LT629785.1"/>
</dbReference>
<dbReference type="STRING" id="364197.SAMN05216296_2462"/>
<gene>
    <name evidence="5" type="ORF">SAMN05216296_2462</name>
</gene>
<dbReference type="PANTHER" id="PTHR30461:SF2">
    <property type="entry name" value="SERINE RECOMBINASE PINE-RELATED"/>
    <property type="match status" value="1"/>
</dbReference>
<dbReference type="Pfam" id="PF13408">
    <property type="entry name" value="Zn_ribbon_recom"/>
    <property type="match status" value="1"/>
</dbReference>
<evidence type="ECO:0000313" key="6">
    <source>
        <dbReference type="Proteomes" id="UP000243232"/>
    </source>
</evidence>
<dbReference type="SMART" id="SM00857">
    <property type="entry name" value="Resolvase"/>
    <property type="match status" value="1"/>
</dbReference>
<dbReference type="Proteomes" id="UP000243232">
    <property type="component" value="Chromosome I"/>
</dbReference>
<feature type="coiled-coil region" evidence="3">
    <location>
        <begin position="414"/>
        <end position="441"/>
    </location>
</feature>
<dbReference type="InterPro" id="IPR006119">
    <property type="entry name" value="Resolv_N"/>
</dbReference>
<protein>
    <submittedName>
        <fullName evidence="5">Recombinase</fullName>
    </submittedName>
</protein>
<feature type="domain" description="Resolvase/invertase-type recombinase catalytic" evidence="4">
    <location>
        <begin position="7"/>
        <end position="165"/>
    </location>
</feature>
<dbReference type="InterPro" id="IPR025827">
    <property type="entry name" value="Zn_ribbon_recom_dom"/>
</dbReference>
<dbReference type="GO" id="GO:0003677">
    <property type="term" value="F:DNA binding"/>
    <property type="evidence" value="ECO:0007669"/>
    <property type="project" value="UniProtKB-KW"/>
</dbReference>
<keyword evidence="3" id="KW-0175">Coiled coil</keyword>
<evidence type="ECO:0000256" key="2">
    <source>
        <dbReference type="ARBA" id="ARBA00023172"/>
    </source>
</evidence>
<reference evidence="6" key="1">
    <citation type="submission" date="2016-10" db="EMBL/GenBank/DDBJ databases">
        <authorList>
            <person name="Varghese N."/>
            <person name="Submissions S."/>
        </authorList>
    </citation>
    <scope>NUCLEOTIDE SEQUENCE [LARGE SCALE GENOMIC DNA]</scope>
    <source>
        <strain evidence="6">DSM 17875</strain>
    </source>
</reference>
<dbReference type="InterPro" id="IPR036162">
    <property type="entry name" value="Resolvase-like_N_sf"/>
</dbReference>
<evidence type="ECO:0000259" key="4">
    <source>
        <dbReference type="PROSITE" id="PS51736"/>
    </source>
</evidence>
<dbReference type="Pfam" id="PF07508">
    <property type="entry name" value="Recombinase"/>
    <property type="match status" value="1"/>
</dbReference>
<dbReference type="Gene3D" id="3.40.50.1390">
    <property type="entry name" value="Resolvase, N-terminal catalytic domain"/>
    <property type="match status" value="1"/>
</dbReference>
<dbReference type="PANTHER" id="PTHR30461">
    <property type="entry name" value="DNA-INVERTASE FROM LAMBDOID PROPHAGE"/>
    <property type="match status" value="1"/>
</dbReference>
<evidence type="ECO:0000313" key="5">
    <source>
        <dbReference type="EMBL" id="SDU21766.1"/>
    </source>
</evidence>
<dbReference type="AlphaFoldDB" id="A0A1H2GPZ3"/>
<dbReference type="InterPro" id="IPR050639">
    <property type="entry name" value="SSR_resolvase"/>
</dbReference>
<accession>A0A1H2GPZ3</accession>
<dbReference type="InterPro" id="IPR011109">
    <property type="entry name" value="DNA_bind_recombinase_dom"/>
</dbReference>
<dbReference type="PROSITE" id="PS51736">
    <property type="entry name" value="RECOMBINASES_3"/>
    <property type="match status" value="1"/>
</dbReference>
<dbReference type="SUPFAM" id="SSF53041">
    <property type="entry name" value="Resolvase-like"/>
    <property type="match status" value="1"/>
</dbReference>
<name>A0A1H2GPZ3_9PSED</name>
<proteinExistence type="predicted"/>